<comment type="caution">
    <text evidence="1">The sequence shown here is derived from an EMBL/GenBank/DDBJ whole genome shotgun (WGS) entry which is preliminary data.</text>
</comment>
<sequence>MAVGDGEGPVLILRDGVIGERAPIARDRIAAGSDQKIVAFIALEHIGAVRSRHCAAHQNVVAALAIDNVVALIAEDEIAAVAAAQHVVSGAAVDVIIARIAGDGVVGDAADQNVIAPGAVEEGVGGHPRGVEHVVAIVADRLLHMRGGEVERHAERVIDLDDIEAAAAVYIGLRGRGVDEQKIVAGPAEQRQRSGSATEPIGARIVRIGEEDVIARRRIEAVGMRSVGQREIRHVDRMAGVVGHDIARDRLGSIGANDRRAGKLRQR</sequence>
<organism evidence="1 2">
    <name type="scientific">Methylosinus sporium</name>
    <dbReference type="NCBI Taxonomy" id="428"/>
    <lineage>
        <taxon>Bacteria</taxon>
        <taxon>Pseudomonadati</taxon>
        <taxon>Pseudomonadota</taxon>
        <taxon>Alphaproteobacteria</taxon>
        <taxon>Hyphomicrobiales</taxon>
        <taxon>Methylocystaceae</taxon>
        <taxon>Methylosinus</taxon>
    </lineage>
</organism>
<proteinExistence type="predicted"/>
<dbReference type="Proteomes" id="UP000316781">
    <property type="component" value="Unassembled WGS sequence"/>
</dbReference>
<gene>
    <name evidence="1" type="ORF">FM996_20490</name>
</gene>
<name>A0A549SD45_METSR</name>
<accession>A0A549SD45</accession>
<protein>
    <submittedName>
        <fullName evidence="1">Uncharacterized protein</fullName>
    </submittedName>
</protein>
<dbReference type="AlphaFoldDB" id="A0A549SD45"/>
<evidence type="ECO:0000313" key="2">
    <source>
        <dbReference type="Proteomes" id="UP000316781"/>
    </source>
</evidence>
<feature type="non-terminal residue" evidence="1">
    <location>
        <position position="267"/>
    </location>
</feature>
<dbReference type="EMBL" id="VJMF01000109">
    <property type="protein sequence ID" value="TRL24658.1"/>
    <property type="molecule type" value="Genomic_DNA"/>
</dbReference>
<reference evidence="1 2" key="1">
    <citation type="submission" date="2019-07" db="EMBL/GenBank/DDBJ databases">
        <title>Ln-dependent methylotrophs.</title>
        <authorList>
            <person name="Tani A."/>
        </authorList>
    </citation>
    <scope>NUCLEOTIDE SEQUENCE [LARGE SCALE GENOMIC DNA]</scope>
    <source>
        <strain evidence="1 2">SM89A</strain>
    </source>
</reference>
<evidence type="ECO:0000313" key="1">
    <source>
        <dbReference type="EMBL" id="TRL24658.1"/>
    </source>
</evidence>